<reference evidence="1 2" key="1">
    <citation type="submission" date="2016-04" db="EMBL/GenBank/DDBJ databases">
        <title>Genome sequence of Methanobrevibacter curvatus DSM 11111.</title>
        <authorList>
            <person name="Poehlein A."/>
            <person name="Seedorf H."/>
            <person name="Daniel R."/>
        </authorList>
    </citation>
    <scope>NUCLEOTIDE SEQUENCE [LARGE SCALE GENOMIC DNA]</scope>
    <source>
        <strain evidence="1 2">DSM 11111</strain>
    </source>
</reference>
<keyword evidence="2" id="KW-1185">Reference proteome</keyword>
<proteinExistence type="predicted"/>
<evidence type="ECO:0000313" key="2">
    <source>
        <dbReference type="Proteomes" id="UP000077245"/>
    </source>
</evidence>
<protein>
    <submittedName>
        <fullName evidence="1">Uncharacterized protein</fullName>
    </submittedName>
</protein>
<name>A0A166CAX2_9EURY</name>
<dbReference type="AlphaFoldDB" id="A0A166CAX2"/>
<sequence length="184" mass="20449">MVSSGTLSGLINNINTNYPDKAITGGIFKDVDGFKAILDNQRNNSFFKYFKLDPVSGVLNFVGTVNPTYIKSVFTNISGNNGEWQVVGFISSDGSSKYSSYLYNGTTWVLKASNQELEEGTLLHEESTGNGYYWFEQWNTIDQELPDSLVMSNSIDSIESITEDAYNQLNPPLTGVLYILTDVF</sequence>
<gene>
    <name evidence="1" type="ORF">MBCUR_05370</name>
</gene>
<dbReference type="PATRIC" id="fig|49547.3.peg.562"/>
<accession>A0A166CAX2</accession>
<dbReference type="EMBL" id="LWMV01000105">
    <property type="protein sequence ID" value="KZX14313.1"/>
    <property type="molecule type" value="Genomic_DNA"/>
</dbReference>
<evidence type="ECO:0000313" key="1">
    <source>
        <dbReference type="EMBL" id="KZX14313.1"/>
    </source>
</evidence>
<dbReference type="Proteomes" id="UP000077245">
    <property type="component" value="Unassembled WGS sequence"/>
</dbReference>
<organism evidence="1 2">
    <name type="scientific">Methanobrevibacter curvatus</name>
    <dbReference type="NCBI Taxonomy" id="49547"/>
    <lineage>
        <taxon>Archaea</taxon>
        <taxon>Methanobacteriati</taxon>
        <taxon>Methanobacteriota</taxon>
        <taxon>Methanomada group</taxon>
        <taxon>Methanobacteria</taxon>
        <taxon>Methanobacteriales</taxon>
        <taxon>Methanobacteriaceae</taxon>
        <taxon>Methanobrevibacter</taxon>
    </lineage>
</organism>
<comment type="caution">
    <text evidence="1">The sequence shown here is derived from an EMBL/GenBank/DDBJ whole genome shotgun (WGS) entry which is preliminary data.</text>
</comment>
<dbReference type="STRING" id="49547.MBCUR_05370"/>